<reference evidence="7 8" key="1">
    <citation type="submission" date="2024-02" db="EMBL/GenBank/DDBJ databases">
        <title>STSV induces naive adaptation in Sulfolobus.</title>
        <authorList>
            <person name="Xiang X."/>
            <person name="Song M."/>
        </authorList>
    </citation>
    <scope>NUCLEOTIDE SEQUENCE [LARGE SCALE GENOMIC DNA]</scope>
    <source>
        <strain evidence="7 8">RT2</strain>
    </source>
</reference>
<sequence>MSIKEIVKLFGPAWIVMMADVDAASVLTGVANGQEYGYKLIWLLLLLIIPLYVIQEAAGRLGAVNNGKGLGEIIREKFSGKTALLASLSMFVVDLFTYVVEYVGIAVGGLVLGIPPYISLPIFFILHVTVISTKRYEKIEKFLISVSLVMIFAFIVQAILRGIVTNQSIFYISTSKSFTFLVAANIGAVIMPFMIFYQASATSYKYQDSYSSLENKVKWSSAETLIGALVSELLMVAIEMATTGLSPSVDPLNYKEMSYALSLISGPYSPYIFGIGLISSAFLALIVESLGSVWGTLESLGKKDFRSFLSLYLAESIPALIIVLLFTNNYDNVVNFALTLMSISPFVLAIPAILVGILVRDRNIMMDYAYGKGRMVVYWITLVLIIMGGVIAII</sequence>
<dbReference type="GeneID" id="89336838"/>
<feature type="transmembrane region" description="Helical" evidence="6">
    <location>
        <begin position="376"/>
        <end position="393"/>
    </location>
</feature>
<dbReference type="GO" id="GO:0005886">
    <property type="term" value="C:plasma membrane"/>
    <property type="evidence" value="ECO:0007669"/>
    <property type="project" value="TreeGrafter"/>
</dbReference>
<organism evidence="7 8">
    <name type="scientific">Sulfolobus tengchongensis</name>
    <dbReference type="NCBI Taxonomy" id="207809"/>
    <lineage>
        <taxon>Archaea</taxon>
        <taxon>Thermoproteota</taxon>
        <taxon>Thermoprotei</taxon>
        <taxon>Sulfolobales</taxon>
        <taxon>Sulfolobaceae</taxon>
        <taxon>Sulfolobus</taxon>
    </lineage>
</organism>
<keyword evidence="5 6" id="KW-0472">Membrane</keyword>
<evidence type="ECO:0000313" key="8">
    <source>
        <dbReference type="Proteomes" id="UP001432202"/>
    </source>
</evidence>
<evidence type="ECO:0000256" key="5">
    <source>
        <dbReference type="ARBA" id="ARBA00023136"/>
    </source>
</evidence>
<dbReference type="GO" id="GO:0015086">
    <property type="term" value="F:cadmium ion transmembrane transporter activity"/>
    <property type="evidence" value="ECO:0007669"/>
    <property type="project" value="TreeGrafter"/>
</dbReference>
<feature type="transmembrane region" description="Helical" evidence="6">
    <location>
        <begin position="268"/>
        <end position="287"/>
    </location>
</feature>
<feature type="transmembrane region" description="Helical" evidence="6">
    <location>
        <begin position="82"/>
        <end position="100"/>
    </location>
</feature>
<feature type="transmembrane region" description="Helical" evidence="6">
    <location>
        <begin position="106"/>
        <end position="130"/>
    </location>
</feature>
<feature type="transmembrane region" description="Helical" evidence="6">
    <location>
        <begin position="308"/>
        <end position="327"/>
    </location>
</feature>
<keyword evidence="3 6" id="KW-0812">Transmembrane</keyword>
<evidence type="ECO:0000256" key="1">
    <source>
        <dbReference type="ARBA" id="ARBA00004141"/>
    </source>
</evidence>
<name>A0AAX4KXG5_9CREN</name>
<keyword evidence="4 6" id="KW-1133">Transmembrane helix</keyword>
<feature type="transmembrane region" description="Helical" evidence="6">
    <location>
        <begin position="333"/>
        <end position="355"/>
    </location>
</feature>
<dbReference type="Pfam" id="PF01566">
    <property type="entry name" value="Nramp"/>
    <property type="match status" value="1"/>
</dbReference>
<dbReference type="PANTHER" id="PTHR11706">
    <property type="entry name" value="SOLUTE CARRIER PROTEIN FAMILY 11 MEMBER"/>
    <property type="match status" value="1"/>
</dbReference>
<protein>
    <submittedName>
        <fullName evidence="7">NRAMP family divalent metal transporter</fullName>
    </submittedName>
</protein>
<evidence type="ECO:0000256" key="6">
    <source>
        <dbReference type="SAM" id="Phobius"/>
    </source>
</evidence>
<keyword evidence="8" id="KW-1185">Reference proteome</keyword>
<dbReference type="InterPro" id="IPR001046">
    <property type="entry name" value="NRAMP_fam"/>
</dbReference>
<accession>A0AAX4KXG5</accession>
<gene>
    <name evidence="7" type="ORF">V6M85_08675</name>
</gene>
<dbReference type="Proteomes" id="UP001432202">
    <property type="component" value="Chromosome"/>
</dbReference>
<feature type="transmembrane region" description="Helical" evidence="6">
    <location>
        <begin position="225"/>
        <end position="248"/>
    </location>
</feature>
<evidence type="ECO:0000313" key="7">
    <source>
        <dbReference type="EMBL" id="WWQ59564.1"/>
    </source>
</evidence>
<feature type="transmembrane region" description="Helical" evidence="6">
    <location>
        <begin position="36"/>
        <end position="54"/>
    </location>
</feature>
<dbReference type="EMBL" id="CP146016">
    <property type="protein sequence ID" value="WWQ59564.1"/>
    <property type="molecule type" value="Genomic_DNA"/>
</dbReference>
<evidence type="ECO:0000256" key="4">
    <source>
        <dbReference type="ARBA" id="ARBA00022989"/>
    </source>
</evidence>
<dbReference type="GO" id="GO:0034755">
    <property type="term" value="P:iron ion transmembrane transport"/>
    <property type="evidence" value="ECO:0007669"/>
    <property type="project" value="TreeGrafter"/>
</dbReference>
<dbReference type="PANTHER" id="PTHR11706:SF33">
    <property type="entry name" value="NATURAL RESISTANCE-ASSOCIATED MACROPHAGE PROTEIN 2"/>
    <property type="match status" value="1"/>
</dbReference>
<dbReference type="AlphaFoldDB" id="A0AAX4KXG5"/>
<evidence type="ECO:0000256" key="2">
    <source>
        <dbReference type="ARBA" id="ARBA00022448"/>
    </source>
</evidence>
<feature type="transmembrane region" description="Helical" evidence="6">
    <location>
        <begin position="142"/>
        <end position="160"/>
    </location>
</feature>
<dbReference type="GO" id="GO:0005384">
    <property type="term" value="F:manganese ion transmembrane transporter activity"/>
    <property type="evidence" value="ECO:0007669"/>
    <property type="project" value="TreeGrafter"/>
</dbReference>
<keyword evidence="2" id="KW-0813">Transport</keyword>
<proteinExistence type="predicted"/>
<feature type="transmembrane region" description="Helical" evidence="6">
    <location>
        <begin position="180"/>
        <end position="204"/>
    </location>
</feature>
<feature type="transmembrane region" description="Helical" evidence="6">
    <location>
        <begin position="12"/>
        <end position="30"/>
    </location>
</feature>
<evidence type="ECO:0000256" key="3">
    <source>
        <dbReference type="ARBA" id="ARBA00022692"/>
    </source>
</evidence>
<comment type="subcellular location">
    <subcellularLocation>
        <location evidence="1">Membrane</location>
        <topology evidence="1">Multi-pass membrane protein</topology>
    </subcellularLocation>
</comment>
<dbReference type="RefSeq" id="WP_338598843.1">
    <property type="nucleotide sequence ID" value="NZ_CP146016.1"/>
</dbReference>